<dbReference type="AlphaFoldDB" id="A0A0C5CBA9"/>
<evidence type="ECO:0000313" key="5">
    <source>
        <dbReference type="Proteomes" id="UP000070376"/>
    </source>
</evidence>
<evidence type="ECO:0000313" key="4">
    <source>
        <dbReference type="Proteomes" id="UP000032024"/>
    </source>
</evidence>
<name>A0A0C5CBA9_HEYCO</name>
<reference evidence="4" key="2">
    <citation type="submission" date="2015-01" db="EMBL/GenBank/DDBJ databases">
        <title>Comparative genome analysis of Bacillus coagulans HM-08, Clostridium butyricum HM-68, Bacillus subtilis HM-66 and Bacillus paralicheniformis BL-09.</title>
        <authorList>
            <person name="Zhang H."/>
        </authorList>
    </citation>
    <scope>NUCLEOTIDE SEQUENCE [LARGE SCALE GENOMIC DNA]</scope>
    <source>
        <strain evidence="4">HM-08</strain>
    </source>
</reference>
<dbReference type="Pfam" id="PF12652">
    <property type="entry name" value="CotJB"/>
    <property type="match status" value="1"/>
</dbReference>
<dbReference type="InterPro" id="IPR016571">
    <property type="entry name" value="Spore_coat_assembly_CotJB"/>
</dbReference>
<proteinExistence type="predicted"/>
<dbReference type="RefSeq" id="WP_014098136.1">
    <property type="nucleotide sequence ID" value="NZ_CP010525.1"/>
</dbReference>
<accession>A0A0C5CBA9</accession>
<feature type="domain" description="Protein CotJB" evidence="1">
    <location>
        <begin position="11"/>
        <end position="85"/>
    </location>
</feature>
<dbReference type="GeneID" id="93259643"/>
<dbReference type="Proteomes" id="UP000070376">
    <property type="component" value="Unassembled WGS sequence"/>
</dbReference>
<organism evidence="3 5">
    <name type="scientific">Heyndrickxia coagulans</name>
    <name type="common">Weizmannia coagulans</name>
    <dbReference type="NCBI Taxonomy" id="1398"/>
    <lineage>
        <taxon>Bacteria</taxon>
        <taxon>Bacillati</taxon>
        <taxon>Bacillota</taxon>
        <taxon>Bacilli</taxon>
        <taxon>Bacillales</taxon>
        <taxon>Bacillaceae</taxon>
        <taxon>Heyndrickxia</taxon>
    </lineage>
</organism>
<gene>
    <name evidence="3" type="ORF">HMPREF3213_02607</name>
    <name evidence="2" type="ORF">SB48_HM08orf03106</name>
</gene>
<sequence>MKQLPKEYYTRLEELQALDFALVELNLYLDTHPDDQAAIEQYNTFVHARKKVKRAFEKQFGPLTNFGHSYSPTPFQWKEPPWPWQV</sequence>
<evidence type="ECO:0000313" key="2">
    <source>
        <dbReference type="EMBL" id="AJO22755.1"/>
    </source>
</evidence>
<reference evidence="3" key="3">
    <citation type="submission" date="2016-01" db="EMBL/GenBank/DDBJ databases">
        <authorList>
            <person name="Oliw E.H."/>
        </authorList>
    </citation>
    <scope>NUCLEOTIDE SEQUENCE [LARGE SCALE GENOMIC DNA]</scope>
    <source>
        <strain evidence="3">GED7749B</strain>
    </source>
</reference>
<keyword evidence="4" id="KW-1185">Reference proteome</keyword>
<evidence type="ECO:0000313" key="3">
    <source>
        <dbReference type="EMBL" id="KWZ79503.1"/>
    </source>
</evidence>
<dbReference type="InterPro" id="IPR024207">
    <property type="entry name" value="CotJB_dom"/>
</dbReference>
<protein>
    <submittedName>
        <fullName evidence="2 3">CotJB protein</fullName>
    </submittedName>
</protein>
<dbReference type="EMBL" id="LRPN01000116">
    <property type="protein sequence ID" value="KWZ79503.1"/>
    <property type="molecule type" value="Genomic_DNA"/>
</dbReference>
<dbReference type="PATRIC" id="fig|1398.18.peg.1961"/>
<evidence type="ECO:0000259" key="1">
    <source>
        <dbReference type="Pfam" id="PF12652"/>
    </source>
</evidence>
<reference evidence="5" key="4">
    <citation type="submission" date="2016-01" db="EMBL/GenBank/DDBJ databases">
        <authorList>
            <person name="Mitreva M."/>
            <person name="Pepin K.H."/>
            <person name="Mihindukulasuriya K.A."/>
            <person name="Fulton R."/>
            <person name="Fronick C."/>
            <person name="O'Laughlin M."/>
            <person name="Miner T."/>
            <person name="Herter B."/>
            <person name="Rosa B.A."/>
            <person name="Cordes M."/>
            <person name="Tomlinson C."/>
            <person name="Wollam A."/>
            <person name="Palsikar V.B."/>
            <person name="Mardis E.R."/>
            <person name="Wilson R.K."/>
        </authorList>
    </citation>
    <scope>NUCLEOTIDE SEQUENCE [LARGE SCALE GENOMIC DNA]</scope>
    <source>
        <strain evidence="5">GED7749B</strain>
    </source>
</reference>
<dbReference type="PIRSF" id="PIRSF010606">
    <property type="entry name" value="Spore_coat_CotJB"/>
    <property type="match status" value="1"/>
</dbReference>
<dbReference type="Proteomes" id="UP000032024">
    <property type="component" value="Chromosome"/>
</dbReference>
<dbReference type="STRING" id="1398.AB434_3324"/>
<reference evidence="2" key="1">
    <citation type="submission" date="2015-01" db="EMBL/GenBank/DDBJ databases">
        <title>Comparative genome analysis of Bacillus coagulans HM-08, Clostridium butyricum HM-68, Bacillus subtilis HM-66 and Bacillus licheniformis BL-09.</title>
        <authorList>
            <person name="Zhang H."/>
        </authorList>
    </citation>
    <scope>NUCLEOTIDE SEQUENCE [LARGE SCALE GENOMIC DNA]</scope>
    <source>
        <strain evidence="2">HM-08</strain>
    </source>
</reference>
<dbReference type="EMBL" id="CP010525">
    <property type="protein sequence ID" value="AJO22755.1"/>
    <property type="molecule type" value="Genomic_DNA"/>
</dbReference>